<dbReference type="GO" id="GO:0003824">
    <property type="term" value="F:catalytic activity"/>
    <property type="evidence" value="ECO:0007669"/>
    <property type="project" value="InterPro"/>
</dbReference>
<dbReference type="InParanoid" id="D6Z518"/>
<protein>
    <submittedName>
        <fullName evidence="5">Histidine triad (HIT) protein</fullName>
    </submittedName>
</protein>
<dbReference type="InterPro" id="IPR019808">
    <property type="entry name" value="Histidine_triad_CS"/>
</dbReference>
<dbReference type="OrthoDB" id="9784774at2"/>
<dbReference type="PROSITE" id="PS00892">
    <property type="entry name" value="HIT_1"/>
    <property type="match status" value="1"/>
</dbReference>
<proteinExistence type="predicted"/>
<evidence type="ECO:0000256" key="2">
    <source>
        <dbReference type="PIRSR" id="PIRSR601310-3"/>
    </source>
</evidence>
<accession>D6Z518</accession>
<dbReference type="PRINTS" id="PR00332">
    <property type="entry name" value="HISTRIAD"/>
</dbReference>
<dbReference type="PANTHER" id="PTHR23089">
    <property type="entry name" value="HISTIDINE TRIAD HIT PROTEIN"/>
    <property type="match status" value="1"/>
</dbReference>
<evidence type="ECO:0000259" key="4">
    <source>
        <dbReference type="PROSITE" id="PS51084"/>
    </source>
</evidence>
<gene>
    <name evidence="5" type="ordered locus">DaAHT2_1965</name>
</gene>
<sequence>MPEDCLFCKIIKGEIPAQKLYEDDQLLAFWDIAPQAPKHFLVIPKKHVSGPGDLAPGDDSIIGALVRKGAQLGAEQGITDCRLVMNNGAEAGQTVFHLHMHVLGGRALAWPPG</sequence>
<evidence type="ECO:0000256" key="3">
    <source>
        <dbReference type="PROSITE-ProRule" id="PRU00464"/>
    </source>
</evidence>
<dbReference type="EMBL" id="CP001940">
    <property type="protein sequence ID" value="ADH86643.1"/>
    <property type="molecule type" value="Genomic_DNA"/>
</dbReference>
<dbReference type="AlphaFoldDB" id="D6Z518"/>
<dbReference type="InterPro" id="IPR001310">
    <property type="entry name" value="Histidine_triad_HIT"/>
</dbReference>
<dbReference type="PROSITE" id="PS51084">
    <property type="entry name" value="HIT_2"/>
    <property type="match status" value="1"/>
</dbReference>
<dbReference type="SUPFAM" id="SSF54197">
    <property type="entry name" value="HIT-like"/>
    <property type="match status" value="1"/>
</dbReference>
<dbReference type="Pfam" id="PF01230">
    <property type="entry name" value="HIT"/>
    <property type="match status" value="1"/>
</dbReference>
<name>D6Z518_DESAT</name>
<feature type="domain" description="HIT" evidence="4">
    <location>
        <begin position="6"/>
        <end position="113"/>
    </location>
</feature>
<dbReference type="CDD" id="cd01276">
    <property type="entry name" value="PKCI_related"/>
    <property type="match status" value="1"/>
</dbReference>
<dbReference type="FunCoup" id="D6Z518">
    <property type="interactions" value="452"/>
</dbReference>
<dbReference type="Proteomes" id="UP000001508">
    <property type="component" value="Chromosome"/>
</dbReference>
<dbReference type="HOGENOM" id="CLU_056776_8_1_7"/>
<dbReference type="STRING" id="589865.DaAHT2_1965"/>
<feature type="short sequence motif" description="Histidine triad motif" evidence="2 3">
    <location>
        <begin position="97"/>
        <end position="101"/>
    </location>
</feature>
<organism evidence="5 6">
    <name type="scientific">Desulfurivibrio alkaliphilus (strain DSM 19089 / UNIQEM U267 / AHT2)</name>
    <dbReference type="NCBI Taxonomy" id="589865"/>
    <lineage>
        <taxon>Bacteria</taxon>
        <taxon>Pseudomonadati</taxon>
        <taxon>Thermodesulfobacteriota</taxon>
        <taxon>Desulfobulbia</taxon>
        <taxon>Desulfobulbales</taxon>
        <taxon>Desulfobulbaceae</taxon>
        <taxon>Desulfurivibrio</taxon>
    </lineage>
</organism>
<evidence type="ECO:0000256" key="1">
    <source>
        <dbReference type="PIRSR" id="PIRSR601310-1"/>
    </source>
</evidence>
<dbReference type="InterPro" id="IPR036265">
    <property type="entry name" value="HIT-like_sf"/>
</dbReference>
<reference evidence="6" key="1">
    <citation type="submission" date="2010-02" db="EMBL/GenBank/DDBJ databases">
        <title>Complete sequence of Desulfurivibrio alkaliphilus AHT2.</title>
        <authorList>
            <consortium name="US DOE Joint Genome Institute"/>
            <person name="Pitluck S."/>
            <person name="Chertkov O."/>
            <person name="Detter J.C."/>
            <person name="Han C."/>
            <person name="Tapia R."/>
            <person name="Larimer F."/>
            <person name="Land M."/>
            <person name="Hauser L."/>
            <person name="Kyrpides N."/>
            <person name="Mikhailova N."/>
            <person name="Sorokin D.Y."/>
            <person name="Muyzer G."/>
            <person name="Woyke T."/>
        </authorList>
    </citation>
    <scope>NUCLEOTIDE SEQUENCE [LARGE SCALE GENOMIC DNA]</scope>
    <source>
        <strain evidence="6">DSM 19089 / UNIQEM U267 / AHT2</strain>
    </source>
</reference>
<dbReference type="InterPro" id="IPR011146">
    <property type="entry name" value="HIT-like"/>
</dbReference>
<feature type="active site" description="Tele-AMP-histidine intermediate" evidence="1">
    <location>
        <position position="99"/>
    </location>
</feature>
<dbReference type="KEGG" id="dak:DaAHT2_1965"/>
<keyword evidence="6" id="KW-1185">Reference proteome</keyword>
<evidence type="ECO:0000313" key="5">
    <source>
        <dbReference type="EMBL" id="ADH86643.1"/>
    </source>
</evidence>
<dbReference type="Gene3D" id="3.30.428.10">
    <property type="entry name" value="HIT-like"/>
    <property type="match status" value="1"/>
</dbReference>
<dbReference type="RefSeq" id="WP_013164166.1">
    <property type="nucleotide sequence ID" value="NC_014216.1"/>
</dbReference>
<evidence type="ECO:0000313" key="6">
    <source>
        <dbReference type="Proteomes" id="UP000001508"/>
    </source>
</evidence>
<dbReference type="eggNOG" id="COG0537">
    <property type="taxonomic scope" value="Bacteria"/>
</dbReference>